<dbReference type="InterPro" id="IPR011842">
    <property type="entry name" value="PQQ_synth_PqqB"/>
</dbReference>
<name>A0A506UMF6_9PROT</name>
<gene>
    <name evidence="6 9" type="primary">pqqB</name>
    <name evidence="9" type="ORF">E3202_05010</name>
</gene>
<evidence type="ECO:0000256" key="1">
    <source>
        <dbReference type="ARBA" id="ARBA00004886"/>
    </source>
</evidence>
<feature type="domain" description="Metallo-beta-lactamase" evidence="8">
    <location>
        <begin position="66"/>
        <end position="290"/>
    </location>
</feature>
<dbReference type="AlphaFoldDB" id="A0A506UMF6"/>
<organism evidence="9 10">
    <name type="scientific">Oecophyllibacter saccharovorans</name>
    <dbReference type="NCBI Taxonomy" id="2558360"/>
    <lineage>
        <taxon>Bacteria</taxon>
        <taxon>Pseudomonadati</taxon>
        <taxon>Pseudomonadota</taxon>
        <taxon>Alphaproteobacteria</taxon>
        <taxon>Acetobacterales</taxon>
        <taxon>Acetobacteraceae</taxon>
        <taxon>Oecophyllibacter</taxon>
    </lineage>
</organism>
<proteinExistence type="inferred from homology"/>
<evidence type="ECO:0000256" key="4">
    <source>
        <dbReference type="ARBA" id="ARBA00022448"/>
    </source>
</evidence>
<comment type="caution">
    <text evidence="9">The sequence shown here is derived from an EMBL/GenBank/DDBJ whole genome shotgun (WGS) entry which is preliminary data.</text>
</comment>
<dbReference type="RefSeq" id="WP_165601072.1">
    <property type="nucleotide sequence ID" value="NZ_SORZ01000002.1"/>
</dbReference>
<comment type="similarity">
    <text evidence="2 6">Belongs to the PqqB family.</text>
</comment>
<dbReference type="HAMAP" id="MF_00653">
    <property type="entry name" value="PQQ_syn_PqqB"/>
    <property type="match status" value="1"/>
</dbReference>
<accession>A0A506UMF6</accession>
<evidence type="ECO:0000256" key="2">
    <source>
        <dbReference type="ARBA" id="ARBA00008481"/>
    </source>
</evidence>
<dbReference type="EMBL" id="SORZ01000002">
    <property type="protein sequence ID" value="TPW34499.1"/>
    <property type="molecule type" value="Genomic_DNA"/>
</dbReference>
<evidence type="ECO:0000256" key="7">
    <source>
        <dbReference type="SAM" id="MobiDB-lite"/>
    </source>
</evidence>
<keyword evidence="10" id="KW-1185">Reference proteome</keyword>
<reference evidence="9 10" key="1">
    <citation type="submission" date="2019-03" db="EMBL/GenBank/DDBJ databases">
        <title>The complete genome sequence of Neokomagataea sp. Jb2 NBRC113641.</title>
        <authorList>
            <person name="Chua K.-O."/>
            <person name="Chan K.-G."/>
            <person name="See-Too W.-S."/>
        </authorList>
    </citation>
    <scope>NUCLEOTIDE SEQUENCE [LARGE SCALE GENOMIC DNA]</scope>
    <source>
        <strain evidence="9 10">Jb2</strain>
    </source>
</reference>
<dbReference type="Gene3D" id="3.60.15.10">
    <property type="entry name" value="Ribonuclease Z/Hydroxyacylglutathione hydrolase-like"/>
    <property type="match status" value="1"/>
</dbReference>
<comment type="pathway">
    <text evidence="1 6">Cofactor biosynthesis; pyrroloquinoline quinone biosynthesis.</text>
</comment>
<dbReference type="SUPFAM" id="SSF56281">
    <property type="entry name" value="Metallo-hydrolase/oxidoreductase"/>
    <property type="match status" value="1"/>
</dbReference>
<keyword evidence="4 6" id="KW-0813">Transport</keyword>
<dbReference type="NCBIfam" id="TIGR02108">
    <property type="entry name" value="PQQ_syn_pqqB"/>
    <property type="match status" value="1"/>
</dbReference>
<evidence type="ECO:0000313" key="10">
    <source>
        <dbReference type="Proteomes" id="UP000315037"/>
    </source>
</evidence>
<protein>
    <recommendedName>
        <fullName evidence="3 6">Coenzyme PQQ synthesis protein B</fullName>
    </recommendedName>
    <alternativeName>
        <fullName evidence="6">Pyrroloquinoline quinone biosynthesis protein B</fullName>
    </alternativeName>
</protein>
<dbReference type="Pfam" id="PF12706">
    <property type="entry name" value="Lactamase_B_2"/>
    <property type="match status" value="1"/>
</dbReference>
<dbReference type="Proteomes" id="UP000315037">
    <property type="component" value="Unassembled WGS sequence"/>
</dbReference>
<dbReference type="UniPathway" id="UPA00539"/>
<evidence type="ECO:0000313" key="9">
    <source>
        <dbReference type="EMBL" id="TPW34499.1"/>
    </source>
</evidence>
<dbReference type="InterPro" id="IPR036866">
    <property type="entry name" value="RibonucZ/Hydroxyglut_hydro"/>
</dbReference>
<evidence type="ECO:0000259" key="8">
    <source>
        <dbReference type="Pfam" id="PF12706"/>
    </source>
</evidence>
<comment type="function">
    <text evidence="6">May be involved in the transport of PQQ or its precursor to the periplasm.</text>
</comment>
<sequence>MLDVIVLGAAAGGGFPQWNSAAPGCLAARNGLKQASDEPAGPPDAAPACAKPRSQASLAFSGDGKHWFLINASPDLRAQILATPELQQPAPRQAGDPVRGTPIAGVLLTGAEIDAAVGLLTLREREPFTLWGSASTLAQLDANPMFEALDRDIVKREKLALDVPFPLPLKDGTPSGLVCEAFAVPGKAPLYAEKEGSQPDETLGFSITGGGRTLVVVPGCAEITPSLIERARKADLFFFDGTLWRDDEMIRAGLSPKSGHRMGHVSVTGDDGPLRHFAACARPRKVLIHINNSNPVLLENSPERRQAEAAGWTVAEDGMRFHLESPPGPQAGAPGESQP</sequence>
<feature type="region of interest" description="Disordered" evidence="7">
    <location>
        <begin position="320"/>
        <end position="339"/>
    </location>
</feature>
<evidence type="ECO:0000256" key="5">
    <source>
        <dbReference type="ARBA" id="ARBA00022905"/>
    </source>
</evidence>
<evidence type="ECO:0000256" key="3">
    <source>
        <dbReference type="ARBA" id="ARBA00015084"/>
    </source>
</evidence>
<dbReference type="GO" id="GO:0018189">
    <property type="term" value="P:pyrroloquinoline quinone biosynthetic process"/>
    <property type="evidence" value="ECO:0007669"/>
    <property type="project" value="UniProtKB-UniRule"/>
</dbReference>
<keyword evidence="5 6" id="KW-0884">PQQ biosynthesis</keyword>
<dbReference type="InterPro" id="IPR001279">
    <property type="entry name" value="Metallo-B-lactamas"/>
</dbReference>
<evidence type="ECO:0000256" key="6">
    <source>
        <dbReference type="HAMAP-Rule" id="MF_00653"/>
    </source>
</evidence>